<dbReference type="Pfam" id="PF13483">
    <property type="entry name" value="Lactamase_B_3"/>
    <property type="match status" value="1"/>
</dbReference>
<accession>A0A1G1XCA9</accession>
<protein>
    <recommendedName>
        <fullName evidence="3">Metallo-beta-lactamase domain-containing protein</fullName>
    </recommendedName>
</protein>
<dbReference type="Proteomes" id="UP000177941">
    <property type="component" value="Unassembled WGS sequence"/>
</dbReference>
<dbReference type="PANTHER" id="PTHR43546:SF3">
    <property type="entry name" value="UPF0173 METAL-DEPENDENT HYDROLASE MJ1163"/>
    <property type="match status" value="1"/>
</dbReference>
<dbReference type="SUPFAM" id="SSF56281">
    <property type="entry name" value="Metallo-hydrolase/oxidoreductase"/>
    <property type="match status" value="1"/>
</dbReference>
<evidence type="ECO:0008006" key="3">
    <source>
        <dbReference type="Google" id="ProtNLM"/>
    </source>
</evidence>
<dbReference type="InterPro" id="IPR050114">
    <property type="entry name" value="UPF0173_UPF0282_UlaG_hydrolase"/>
</dbReference>
<organism evidence="1 2">
    <name type="scientific">Candidatus Andersenbacteria bacterium RIFCSPHIGHO2_12_FULL_45_11b</name>
    <dbReference type="NCBI Taxonomy" id="1797282"/>
    <lineage>
        <taxon>Bacteria</taxon>
        <taxon>Candidatus Anderseniibacteriota</taxon>
    </lineage>
</organism>
<reference evidence="1 2" key="1">
    <citation type="journal article" date="2016" name="Nat. Commun.">
        <title>Thousands of microbial genomes shed light on interconnected biogeochemical processes in an aquifer system.</title>
        <authorList>
            <person name="Anantharaman K."/>
            <person name="Brown C.T."/>
            <person name="Hug L.A."/>
            <person name="Sharon I."/>
            <person name="Castelle C.J."/>
            <person name="Probst A.J."/>
            <person name="Thomas B.C."/>
            <person name="Singh A."/>
            <person name="Wilkins M.J."/>
            <person name="Karaoz U."/>
            <person name="Brodie E.L."/>
            <person name="Williams K.H."/>
            <person name="Hubbard S.S."/>
            <person name="Banfield J.F."/>
        </authorList>
    </citation>
    <scope>NUCLEOTIDE SEQUENCE [LARGE SCALE GENOMIC DNA]</scope>
</reference>
<dbReference type="InterPro" id="IPR036866">
    <property type="entry name" value="RibonucZ/Hydroxyglut_hydro"/>
</dbReference>
<sequence length="211" mass="23096">MTITKIGHCCFYVEENDVGILTDPGAWTSEQNNQTGVSIVLITHEHADHFHIDSVKEVLKNNPAAKIITNSAVASLLEKEGITCEIVDDGQRVTIQGIEIAGFGTDHAIIYKTILTVMNTGYLIANKFFLPGDAFVNPNVPVKVLGMPMAGPWMKLSESIDWALALKPNACIPIHDGMLNPRQWIYGTPTKVLEEAGIHFEPLEPGNSAEY</sequence>
<evidence type="ECO:0000313" key="1">
    <source>
        <dbReference type="EMBL" id="OGY37220.1"/>
    </source>
</evidence>
<dbReference type="Gene3D" id="3.60.15.10">
    <property type="entry name" value="Ribonuclease Z/Hydroxyacylglutathione hydrolase-like"/>
    <property type="match status" value="1"/>
</dbReference>
<proteinExistence type="predicted"/>
<dbReference type="PANTHER" id="PTHR43546">
    <property type="entry name" value="UPF0173 METAL-DEPENDENT HYDROLASE MJ1163-RELATED"/>
    <property type="match status" value="1"/>
</dbReference>
<evidence type="ECO:0000313" key="2">
    <source>
        <dbReference type="Proteomes" id="UP000177941"/>
    </source>
</evidence>
<gene>
    <name evidence="1" type="ORF">A3E36_01330</name>
</gene>
<dbReference type="EMBL" id="MHHS01000016">
    <property type="protein sequence ID" value="OGY37220.1"/>
    <property type="molecule type" value="Genomic_DNA"/>
</dbReference>
<name>A0A1G1XCA9_9BACT</name>
<comment type="caution">
    <text evidence="1">The sequence shown here is derived from an EMBL/GenBank/DDBJ whole genome shotgun (WGS) entry which is preliminary data.</text>
</comment>
<dbReference type="AlphaFoldDB" id="A0A1G1XCA9"/>